<comment type="similarity">
    <text evidence="2">Belongs to the major facilitator superfamily. Sugar transporter (TC 2.A.1.1) family.</text>
</comment>
<name>B6H7R9_PENRW</name>
<dbReference type="InterPro" id="IPR020846">
    <property type="entry name" value="MFS_dom"/>
</dbReference>
<protein>
    <submittedName>
        <fullName evidence="8">Pc16g08170 protein</fullName>
    </submittedName>
</protein>
<evidence type="ECO:0000256" key="1">
    <source>
        <dbReference type="ARBA" id="ARBA00004141"/>
    </source>
</evidence>
<evidence type="ECO:0000313" key="9">
    <source>
        <dbReference type="Proteomes" id="UP000000724"/>
    </source>
</evidence>
<dbReference type="Pfam" id="PF00083">
    <property type="entry name" value="Sugar_tr"/>
    <property type="match status" value="1"/>
</dbReference>
<sequence>MVQTGASDPVIETVIAADKTPWYRKPNLRTLYIFLIPCCLAIEATGGFDASMMNGLQSLSYWQDHFNEPTGPTLGILSASYSLGSISALPFVTILSDHVGRRWSIMFGSMVMVVGAIMQAFSVNGKNKLVTMWIFARIFLGHGFPYCVVAGSALVGELAHPKERPVLGSLFNSCYYLGSLIAAAITLETLNIKSDWSWKLPSILQMAPSLCQIVFVFFIPESPRWLVSKDRGDEALAILIKYHDEGSHDAHLAHLEFAQIKNALEIENESRKRSWGELFQSPGMRRRSLISAMLGVFTQFSGNTLISAYLVKILTQIGYTDPKVQNQLNVGLQAWCLVEASTVALFATRFPRRKVYLLCASSLLCVYTAWTIAQARQMITGEESAGIAVIALIFLYQLAYSFGYNALTYTYLIELFPYYVRTKGVSWFQLFGKSTGFFSTFVNPIALDAIAWKYLIVFICFLCFEIVFIYFMFPETHNRTLEELAFLFESQDKKDSILGEKNTNNDVEHVEVQVGSKEER</sequence>
<dbReference type="SUPFAM" id="SSF103473">
    <property type="entry name" value="MFS general substrate transporter"/>
    <property type="match status" value="1"/>
</dbReference>
<comment type="subcellular location">
    <subcellularLocation>
        <location evidence="1">Membrane</location>
        <topology evidence="1">Multi-pass membrane protein</topology>
    </subcellularLocation>
</comment>
<proteinExistence type="inferred from homology"/>
<feature type="transmembrane region" description="Helical" evidence="6">
    <location>
        <begin position="103"/>
        <end position="122"/>
    </location>
</feature>
<dbReference type="BioCyc" id="PCHR:PC16G08170-MONOMER"/>
<keyword evidence="3 6" id="KW-0812">Transmembrane</keyword>
<dbReference type="PANTHER" id="PTHR48022:SF29">
    <property type="entry name" value="SUGAR TRANSPORTER, PUTATIVE (AFU_ORTHOLOGUE AFUA_6G14500)-RELATED"/>
    <property type="match status" value="1"/>
</dbReference>
<dbReference type="InterPro" id="IPR036259">
    <property type="entry name" value="MFS_trans_sf"/>
</dbReference>
<feature type="transmembrane region" description="Helical" evidence="6">
    <location>
        <begin position="73"/>
        <end position="96"/>
    </location>
</feature>
<dbReference type="Proteomes" id="UP000000724">
    <property type="component" value="Contig Pc00c16"/>
</dbReference>
<organism evidence="8 9">
    <name type="scientific">Penicillium rubens (strain ATCC 28089 / DSM 1075 / NRRL 1951 / Wisconsin 54-1255)</name>
    <name type="common">Penicillium chrysogenum</name>
    <dbReference type="NCBI Taxonomy" id="500485"/>
    <lineage>
        <taxon>Eukaryota</taxon>
        <taxon>Fungi</taxon>
        <taxon>Dikarya</taxon>
        <taxon>Ascomycota</taxon>
        <taxon>Pezizomycotina</taxon>
        <taxon>Eurotiomycetes</taxon>
        <taxon>Eurotiomycetidae</taxon>
        <taxon>Eurotiales</taxon>
        <taxon>Aspergillaceae</taxon>
        <taxon>Penicillium</taxon>
        <taxon>Penicillium chrysogenum species complex</taxon>
    </lineage>
</organism>
<evidence type="ECO:0000256" key="4">
    <source>
        <dbReference type="ARBA" id="ARBA00022989"/>
    </source>
</evidence>
<keyword evidence="4 6" id="KW-1133">Transmembrane helix</keyword>
<dbReference type="InterPro" id="IPR005828">
    <property type="entry name" value="MFS_sugar_transport-like"/>
</dbReference>
<dbReference type="OMA" id="RMYLLCA"/>
<evidence type="ECO:0000256" key="5">
    <source>
        <dbReference type="ARBA" id="ARBA00023136"/>
    </source>
</evidence>
<feature type="transmembrane region" description="Helical" evidence="6">
    <location>
        <begin position="452"/>
        <end position="473"/>
    </location>
</feature>
<feature type="transmembrane region" description="Helical" evidence="6">
    <location>
        <begin position="134"/>
        <end position="155"/>
    </location>
</feature>
<dbReference type="HOGENOM" id="CLU_001265_30_13_1"/>
<dbReference type="eggNOG" id="KOG0254">
    <property type="taxonomic scope" value="Eukaryota"/>
</dbReference>
<feature type="transmembrane region" description="Helical" evidence="6">
    <location>
        <begin position="31"/>
        <end position="53"/>
    </location>
</feature>
<dbReference type="Gene3D" id="1.20.1250.20">
    <property type="entry name" value="MFS general substrate transporter like domains"/>
    <property type="match status" value="1"/>
</dbReference>
<evidence type="ECO:0000313" key="8">
    <source>
        <dbReference type="EMBL" id="CAP93487.1"/>
    </source>
</evidence>
<evidence type="ECO:0000256" key="6">
    <source>
        <dbReference type="SAM" id="Phobius"/>
    </source>
</evidence>
<dbReference type="PANTHER" id="PTHR48022">
    <property type="entry name" value="PLASTIDIC GLUCOSE TRANSPORTER 4"/>
    <property type="match status" value="1"/>
</dbReference>
<feature type="transmembrane region" description="Helical" evidence="6">
    <location>
        <begin position="198"/>
        <end position="219"/>
    </location>
</feature>
<dbReference type="GO" id="GO:0016020">
    <property type="term" value="C:membrane"/>
    <property type="evidence" value="ECO:0007669"/>
    <property type="project" value="UniProtKB-SubCell"/>
</dbReference>
<dbReference type="GO" id="GO:0005351">
    <property type="term" value="F:carbohydrate:proton symporter activity"/>
    <property type="evidence" value="ECO:0007669"/>
    <property type="project" value="TreeGrafter"/>
</dbReference>
<feature type="transmembrane region" description="Helical" evidence="6">
    <location>
        <begin position="355"/>
        <end position="373"/>
    </location>
</feature>
<feature type="transmembrane region" description="Helical" evidence="6">
    <location>
        <begin position="427"/>
        <end position="446"/>
    </location>
</feature>
<dbReference type="OrthoDB" id="6133115at2759"/>
<feature type="transmembrane region" description="Helical" evidence="6">
    <location>
        <begin position="330"/>
        <end position="348"/>
    </location>
</feature>
<feature type="transmembrane region" description="Helical" evidence="6">
    <location>
        <begin position="385"/>
        <end position="407"/>
    </location>
</feature>
<dbReference type="AlphaFoldDB" id="B6H7R9"/>
<dbReference type="EMBL" id="AM920431">
    <property type="protein sequence ID" value="CAP93487.1"/>
    <property type="molecule type" value="Genomic_DNA"/>
</dbReference>
<dbReference type="PROSITE" id="PS50850">
    <property type="entry name" value="MFS"/>
    <property type="match status" value="1"/>
</dbReference>
<feature type="domain" description="Major facilitator superfamily (MFS) profile" evidence="7">
    <location>
        <begin position="35"/>
        <end position="477"/>
    </location>
</feature>
<keyword evidence="5 6" id="KW-0472">Membrane</keyword>
<feature type="transmembrane region" description="Helical" evidence="6">
    <location>
        <begin position="289"/>
        <end position="310"/>
    </location>
</feature>
<evidence type="ECO:0000259" key="7">
    <source>
        <dbReference type="PROSITE" id="PS50850"/>
    </source>
</evidence>
<keyword evidence="9" id="KW-1185">Reference proteome</keyword>
<dbReference type="InterPro" id="IPR050360">
    <property type="entry name" value="MFS_Sugar_Transporters"/>
</dbReference>
<evidence type="ECO:0000256" key="2">
    <source>
        <dbReference type="ARBA" id="ARBA00010992"/>
    </source>
</evidence>
<feature type="transmembrane region" description="Helical" evidence="6">
    <location>
        <begin position="167"/>
        <end position="186"/>
    </location>
</feature>
<reference evidence="8 9" key="1">
    <citation type="journal article" date="2008" name="Nat. Biotechnol.">
        <title>Genome sequencing and analysis of the filamentous fungus Penicillium chrysogenum.</title>
        <authorList>
            <person name="van den Berg M.A."/>
            <person name="Albang R."/>
            <person name="Albermann K."/>
            <person name="Badger J.H."/>
            <person name="Daran J.-M."/>
            <person name="Driessen A.J.M."/>
            <person name="Garcia-Estrada C."/>
            <person name="Fedorova N.D."/>
            <person name="Harris D.M."/>
            <person name="Heijne W.H.M."/>
            <person name="Joardar V.S."/>
            <person name="Kiel J.A.K.W."/>
            <person name="Kovalchuk A."/>
            <person name="Martin J.F."/>
            <person name="Nierman W.C."/>
            <person name="Nijland J.G."/>
            <person name="Pronk J.T."/>
            <person name="Roubos J.A."/>
            <person name="van der Klei I.J."/>
            <person name="van Peij N.N.M.E."/>
            <person name="Veenhuis M."/>
            <person name="von Doehren H."/>
            <person name="Wagner C."/>
            <person name="Wortman J.R."/>
            <person name="Bovenberg R.A.L."/>
        </authorList>
    </citation>
    <scope>NUCLEOTIDE SEQUENCE [LARGE SCALE GENOMIC DNA]</scope>
    <source>
        <strain evidence="9">ATCC 28089 / DSM 1075 / NRRL 1951 / Wisconsin 54-1255</strain>
    </source>
</reference>
<gene>
    <name evidence="8" type="ORF">Pc16g08170</name>
    <name evidence="8" type="ORF">PCH_Pc16g08170</name>
</gene>
<dbReference type="FunFam" id="1.20.1250.20:FF:000117">
    <property type="entry name" value="MFS hexose transporter"/>
    <property type="match status" value="1"/>
</dbReference>
<dbReference type="VEuPathDB" id="FungiDB:PCH_Pc16g08170"/>
<accession>B6H7R9</accession>
<evidence type="ECO:0000256" key="3">
    <source>
        <dbReference type="ARBA" id="ARBA00022692"/>
    </source>
</evidence>